<dbReference type="Gene3D" id="2.130.10.10">
    <property type="entry name" value="YVTN repeat-like/Quinoprotein amine dehydrogenase"/>
    <property type="match status" value="1"/>
</dbReference>
<dbReference type="EMBL" id="RFFH01000013">
    <property type="protein sequence ID" value="RMI29658.1"/>
    <property type="molecule type" value="Genomic_DNA"/>
</dbReference>
<dbReference type="InterPro" id="IPR011044">
    <property type="entry name" value="Quino_amine_DH_bsu"/>
</dbReference>
<organism evidence="1 2">
    <name type="scientific">Nocardia stercoris</name>
    <dbReference type="NCBI Taxonomy" id="2483361"/>
    <lineage>
        <taxon>Bacteria</taxon>
        <taxon>Bacillati</taxon>
        <taxon>Actinomycetota</taxon>
        <taxon>Actinomycetes</taxon>
        <taxon>Mycobacteriales</taxon>
        <taxon>Nocardiaceae</taxon>
        <taxon>Nocardia</taxon>
    </lineage>
</organism>
<dbReference type="PANTHER" id="PTHR31270">
    <property type="entry name" value="GLUTAMINYL-PEPTIDE CYCLOTRANSFERASE"/>
    <property type="match status" value="1"/>
</dbReference>
<keyword evidence="2" id="KW-1185">Reference proteome</keyword>
<sequence>MKHRHRAWAATAAVWAALISLTGTGCGRSTATVDTEHLQVVATHPHERDAFTEGLEVDGNVRYESTGMLVASTVRATDATTGRELARVALPPDMFGEGLTLAGSTLWQLTWQSGVAFDRDPVTLAERRRVHFDGEGWGLCFRDGRLLMSNGTDTLTYRDPVTFAVTGTVRLTSHNNVQLNELDCSADGTVYANTWPSDHILRLDPATGRVLADIDAAGLLSITEKAGADVLNGIAQIPGTDRYLITGKYWPTLFEVRFVPGS</sequence>
<dbReference type="AlphaFoldDB" id="A0A3M2L551"/>
<name>A0A3M2L551_9NOCA</name>
<accession>A0A3M2L551</accession>
<dbReference type="InterPro" id="IPR015943">
    <property type="entry name" value="WD40/YVTN_repeat-like_dom_sf"/>
</dbReference>
<proteinExistence type="predicted"/>
<dbReference type="RefSeq" id="WP_122190559.1">
    <property type="nucleotide sequence ID" value="NZ_RFFH01000013.1"/>
</dbReference>
<dbReference type="SUPFAM" id="SSF50969">
    <property type="entry name" value="YVTN repeat-like/Quinoprotein amine dehydrogenase"/>
    <property type="match status" value="1"/>
</dbReference>
<dbReference type="GO" id="GO:0016603">
    <property type="term" value="F:glutaminyl-peptide cyclotransferase activity"/>
    <property type="evidence" value="ECO:0007669"/>
    <property type="project" value="InterPro"/>
</dbReference>
<dbReference type="OrthoDB" id="9783700at2"/>
<dbReference type="Pfam" id="PF05096">
    <property type="entry name" value="Glu_cyclase_2"/>
    <property type="match status" value="1"/>
</dbReference>
<keyword evidence="1" id="KW-0808">Transferase</keyword>
<reference evidence="1 2" key="1">
    <citation type="submission" date="2018-10" db="EMBL/GenBank/DDBJ databases">
        <title>Isolation from cow dung.</title>
        <authorList>
            <person name="Ling L."/>
        </authorList>
    </citation>
    <scope>NUCLEOTIDE SEQUENCE [LARGE SCALE GENOMIC DNA]</scope>
    <source>
        <strain evidence="1 2">NEAU-LL90</strain>
    </source>
</reference>
<dbReference type="Proteomes" id="UP000279275">
    <property type="component" value="Unassembled WGS sequence"/>
</dbReference>
<evidence type="ECO:0000313" key="1">
    <source>
        <dbReference type="EMBL" id="RMI29658.1"/>
    </source>
</evidence>
<protein>
    <submittedName>
        <fullName evidence="1">Glutaminyl-peptide cyclotransferase</fullName>
    </submittedName>
</protein>
<gene>
    <name evidence="1" type="ORF">EBN03_24960</name>
</gene>
<dbReference type="PANTHER" id="PTHR31270:SF1">
    <property type="entry name" value="GLUTAMINYL-PEPTIDE CYCLOTRANSFERASE"/>
    <property type="match status" value="1"/>
</dbReference>
<dbReference type="PROSITE" id="PS51257">
    <property type="entry name" value="PROKAR_LIPOPROTEIN"/>
    <property type="match status" value="1"/>
</dbReference>
<evidence type="ECO:0000313" key="2">
    <source>
        <dbReference type="Proteomes" id="UP000279275"/>
    </source>
</evidence>
<dbReference type="InterPro" id="IPR007788">
    <property type="entry name" value="QCT"/>
</dbReference>
<comment type="caution">
    <text evidence="1">The sequence shown here is derived from an EMBL/GenBank/DDBJ whole genome shotgun (WGS) entry which is preliminary data.</text>
</comment>